<dbReference type="PANTHER" id="PTHR11017:SF570">
    <property type="entry name" value="DISEASE RESISTANCE PROTEIN (TIR-NBS CLASS)-RELATED"/>
    <property type="match status" value="1"/>
</dbReference>
<keyword evidence="4" id="KW-0520">NAD</keyword>
<dbReference type="Pfam" id="PF01582">
    <property type="entry name" value="TIR"/>
    <property type="match status" value="1"/>
</dbReference>
<protein>
    <recommendedName>
        <fullName evidence="6">TIR domain-containing protein</fullName>
    </recommendedName>
</protein>
<evidence type="ECO:0000256" key="2">
    <source>
        <dbReference type="ARBA" id="ARBA00022737"/>
    </source>
</evidence>
<dbReference type="GO" id="GO:0007165">
    <property type="term" value="P:signal transduction"/>
    <property type="evidence" value="ECO:0007669"/>
    <property type="project" value="InterPro"/>
</dbReference>
<dbReference type="Proteomes" id="UP000811246">
    <property type="component" value="Chromosome 15"/>
</dbReference>
<dbReference type="InterPro" id="IPR044974">
    <property type="entry name" value="Disease_R_plants"/>
</dbReference>
<sequence>MTSSMSFHALSSSSSSTVISPWFYDVFLSFRGEDTRNTFIAHLHHALLQNGIHTYIDEDELRRGDEISPALLQAIENSRLSIIVLSENYASSIWCLDELLNILNCKETKQQIVLPIFYHVNPSEIRNQRGSFGEALAVCVGKFNENVKKVQKWKAALQEVANLAGYELENGNESKFIQEIVQEVSRMVNYSYLNVGKYLVGMESRVQDIDLLLSIGMNDIRMVGIFGVGGIGKTTIAKKIYNSIFSQFDVHCFLTNVRETSNQVGGLVQMQNTLLNEILKASKCFEVGNVDRGVYELKRRLYSRRVLLILDDVDELVQLETLAGGCDWFGLGSRIIVTTRDQNLLNNHKVDLKYEVKRLDHNEALELFSWHAFEEDKPIEDYVELSNQVIQYAEGLPLALTVLGSDLRRQSINQWRSVLDKYKRIPSKNIQKVLCISYDGLDDNEKEIFLDIAFFFKGQHLDYVVKILDSCGFSPNNGIKRLIDKCLITITIHNTLWMHDLLQDMGREIVRKESRKEPGARSRLWFHEDVRYVLEENAGTNNVEGIKLVVLPRADDHDMICLSPKSFAKMRRLRFFISRGAHFSGRSLNYLSNELRVLDWSNCPLQSLPSNFHGEKLIDFKLYRGCIKEISGQFKNLTIMKFSECKLLTKISNLSSCSNLKELDIMDCENLVEVDDSVGFLDKLVRLRLYQCFSLKSFPRRLRLRSLEVLTLYYCSKLQNFPEIECKMEYLCCISLWGTAIKELPSSIGYLTPALKELLLPGQCTELMRLPSSIHQLQNLKVLCCSECINGCFTGIERLDIEGCMDLMHFPISVPNWQHRKNLSFDKCTNLAKEEISLSFGYIPGLKNFHLTTSRMIKRFEPESSAELLSMPVYNWYLDDFSFYCSSTLHELDLSWCALVSLPLGIETFVELRILKLCHCEKLQEILHLPPNIQEIYASECFSLERFPKVSTKFQFYTSCGLRELRWIDLSSCHKLDANIGSQVPNPSFVEEHIQDHSCGIIFPGNKIPDWFSHTNEPSNRDACELDISGPLYFDEIIGIVFCVVLGSNPDDSPSDIRVFIDNNMLVEENFELLRDGDHVYLNYSFPKCIEQWLRYPAGDNLRFIFDSNEEAAVMFKSCGVHIIYKHEENESLTVGECSVDSSNGIQLCKRRRDIDEDQNLEFNGCPHYKRHSQNLSNSNVVVNCVDVNDDFIEAKGGFKGTSSYNSISERPWLFHFVDGSSSPPPPLLSDQTTPNLKFFNWTQTDQIILSAIISSLSNNLITQVVGYSTTREVLTALDKLFSSQSHACVMQLRYKLSTVSNGSSSVSNYFWKVKHLSNTMSTARTPLSPPEFVSYLLIGLSSDYNAFVTSIIVCIDPLAPEELYGLLLTHESRLTHSSHLPPSTEPSANFTTSTRGCGNYRRNNRSNYRSHGRGHTNSFPPTNFTPSSSP</sequence>
<dbReference type="PANTHER" id="PTHR11017">
    <property type="entry name" value="LEUCINE-RICH REPEAT-CONTAINING PROTEIN"/>
    <property type="match status" value="1"/>
</dbReference>
<dbReference type="Pfam" id="PF23286">
    <property type="entry name" value="LRR_13"/>
    <property type="match status" value="1"/>
</dbReference>
<dbReference type="FunFam" id="3.40.50.10140:FF:000007">
    <property type="entry name" value="Disease resistance protein (TIR-NBS-LRR class)"/>
    <property type="match status" value="1"/>
</dbReference>
<dbReference type="SMART" id="SM00382">
    <property type="entry name" value="AAA"/>
    <property type="match status" value="1"/>
</dbReference>
<dbReference type="Pfam" id="PF23282">
    <property type="entry name" value="WHD_ROQ1"/>
    <property type="match status" value="1"/>
</dbReference>
<evidence type="ECO:0000256" key="5">
    <source>
        <dbReference type="SAM" id="MobiDB-lite"/>
    </source>
</evidence>
<accession>A0A922AED4</accession>
<evidence type="ECO:0000313" key="8">
    <source>
        <dbReference type="Proteomes" id="UP000811246"/>
    </source>
</evidence>
<dbReference type="InterPro" id="IPR058546">
    <property type="entry name" value="RPS4B/Roq1-like_LRR"/>
</dbReference>
<keyword evidence="2" id="KW-0677">Repeat</keyword>
<organism evidence="7 8">
    <name type="scientific">Carya illinoinensis</name>
    <name type="common">Pecan</name>
    <dbReference type="NCBI Taxonomy" id="32201"/>
    <lineage>
        <taxon>Eukaryota</taxon>
        <taxon>Viridiplantae</taxon>
        <taxon>Streptophyta</taxon>
        <taxon>Embryophyta</taxon>
        <taxon>Tracheophyta</taxon>
        <taxon>Spermatophyta</taxon>
        <taxon>Magnoliopsida</taxon>
        <taxon>eudicotyledons</taxon>
        <taxon>Gunneridae</taxon>
        <taxon>Pentapetalae</taxon>
        <taxon>rosids</taxon>
        <taxon>fabids</taxon>
        <taxon>Fagales</taxon>
        <taxon>Juglandaceae</taxon>
        <taxon>Carya</taxon>
    </lineage>
</organism>
<feature type="region of interest" description="Disordered" evidence="5">
    <location>
        <begin position="1377"/>
        <end position="1431"/>
    </location>
</feature>
<reference evidence="7" key="1">
    <citation type="submission" date="2021-01" db="EMBL/GenBank/DDBJ databases">
        <authorList>
            <person name="Lovell J.T."/>
            <person name="Bentley N."/>
            <person name="Bhattarai G."/>
            <person name="Jenkins J.W."/>
            <person name="Sreedasyam A."/>
            <person name="Alarcon Y."/>
            <person name="Bock C."/>
            <person name="Boston L."/>
            <person name="Carlson J."/>
            <person name="Cervantes K."/>
            <person name="Clermont K."/>
            <person name="Krom N."/>
            <person name="Kubenka K."/>
            <person name="Mamidi S."/>
            <person name="Mattison C."/>
            <person name="Monteros M."/>
            <person name="Pisani C."/>
            <person name="Plott C."/>
            <person name="Rajasekar S."/>
            <person name="Rhein H.S."/>
            <person name="Rohla C."/>
            <person name="Song M."/>
            <person name="Hilaire R.S."/>
            <person name="Shu S."/>
            <person name="Wells L."/>
            <person name="Wang X."/>
            <person name="Webber J."/>
            <person name="Heerema R.J."/>
            <person name="Klein P."/>
            <person name="Conner P."/>
            <person name="Grauke L."/>
            <person name="Grimwood J."/>
            <person name="Schmutz J."/>
            <person name="Randall J.J."/>
        </authorList>
    </citation>
    <scope>NUCLEOTIDE SEQUENCE</scope>
    <source>
        <tissue evidence="7">Leaf</tissue>
    </source>
</reference>
<feature type="compositionally biased region" description="Polar residues" evidence="5">
    <location>
        <begin position="1377"/>
        <end position="1395"/>
    </location>
</feature>
<dbReference type="GO" id="GO:0043531">
    <property type="term" value="F:ADP binding"/>
    <property type="evidence" value="ECO:0007669"/>
    <property type="project" value="InterPro"/>
</dbReference>
<evidence type="ECO:0000256" key="4">
    <source>
        <dbReference type="ARBA" id="ARBA00023027"/>
    </source>
</evidence>
<feature type="domain" description="TIR" evidence="6">
    <location>
        <begin position="22"/>
        <end position="188"/>
    </location>
</feature>
<evidence type="ECO:0000259" key="6">
    <source>
        <dbReference type="PROSITE" id="PS50104"/>
    </source>
</evidence>
<dbReference type="InterPro" id="IPR058192">
    <property type="entry name" value="WHD_ROQ1-like"/>
</dbReference>
<dbReference type="Pfam" id="PF00931">
    <property type="entry name" value="NB-ARC"/>
    <property type="match status" value="1"/>
</dbReference>
<feature type="compositionally biased region" description="Basic residues" evidence="5">
    <location>
        <begin position="1403"/>
        <end position="1415"/>
    </location>
</feature>
<dbReference type="InterPro" id="IPR045344">
    <property type="entry name" value="C-JID"/>
</dbReference>
<gene>
    <name evidence="7" type="ORF">I3842_15G156900</name>
</gene>
<dbReference type="EMBL" id="CM031839">
    <property type="protein sequence ID" value="KAG6676533.1"/>
    <property type="molecule type" value="Genomic_DNA"/>
</dbReference>
<keyword evidence="3" id="KW-0611">Plant defense</keyword>
<feature type="compositionally biased region" description="Low complexity" evidence="5">
    <location>
        <begin position="1417"/>
        <end position="1431"/>
    </location>
</feature>
<evidence type="ECO:0000256" key="3">
    <source>
        <dbReference type="ARBA" id="ARBA00022821"/>
    </source>
</evidence>
<evidence type="ECO:0000256" key="1">
    <source>
        <dbReference type="ARBA" id="ARBA00022614"/>
    </source>
</evidence>
<proteinExistence type="predicted"/>
<keyword evidence="1" id="KW-0433">Leucine-rich repeat</keyword>
<dbReference type="Pfam" id="PF14223">
    <property type="entry name" value="Retrotran_gag_2"/>
    <property type="match status" value="1"/>
</dbReference>
<evidence type="ECO:0000313" key="7">
    <source>
        <dbReference type="EMBL" id="KAG6676533.1"/>
    </source>
</evidence>
<dbReference type="SMART" id="SM00255">
    <property type="entry name" value="TIR"/>
    <property type="match status" value="1"/>
</dbReference>
<dbReference type="GO" id="GO:0006952">
    <property type="term" value="P:defense response"/>
    <property type="evidence" value="ECO:0007669"/>
    <property type="project" value="InterPro"/>
</dbReference>
<dbReference type="InterPro" id="IPR000157">
    <property type="entry name" value="TIR_dom"/>
</dbReference>
<dbReference type="InterPro" id="IPR003593">
    <property type="entry name" value="AAA+_ATPase"/>
</dbReference>
<comment type="caution">
    <text evidence="7">The sequence shown here is derived from an EMBL/GenBank/DDBJ whole genome shotgun (WGS) entry which is preliminary data.</text>
</comment>
<dbReference type="Pfam" id="PF20160">
    <property type="entry name" value="C-JID"/>
    <property type="match status" value="1"/>
</dbReference>
<name>A0A922AED4_CARIL</name>
<dbReference type="InterPro" id="IPR002182">
    <property type="entry name" value="NB-ARC"/>
</dbReference>
<dbReference type="PROSITE" id="PS50104">
    <property type="entry name" value="TIR"/>
    <property type="match status" value="1"/>
</dbReference>